<gene>
    <name evidence="2" type="primary">CeuE</name>
    <name evidence="2" type="ordered locus">HMU03030</name>
</gene>
<proteinExistence type="predicted"/>
<name>D3UGE4_HELM1</name>
<dbReference type="PROSITE" id="PS50983">
    <property type="entry name" value="FE_B12_PBP"/>
    <property type="match status" value="1"/>
</dbReference>
<dbReference type="KEGG" id="hms:HMU03030"/>
<accession>D3UGE4</accession>
<dbReference type="STRING" id="679897.HMU03030"/>
<dbReference type="InterPro" id="IPR002491">
    <property type="entry name" value="ABC_transptr_periplasmic_BD"/>
</dbReference>
<evidence type="ECO:0000313" key="3">
    <source>
        <dbReference type="Proteomes" id="UP000001522"/>
    </source>
</evidence>
<dbReference type="Pfam" id="PF01497">
    <property type="entry name" value="Peripla_BP_2"/>
    <property type="match status" value="1"/>
</dbReference>
<dbReference type="AlphaFoldDB" id="D3UGE4"/>
<protein>
    <submittedName>
        <fullName evidence="2">Periplasmic iron-binding protein Iron(III) ABC transporter CeuE</fullName>
    </submittedName>
</protein>
<dbReference type="Gene3D" id="3.40.50.1980">
    <property type="entry name" value="Nitrogenase molybdenum iron protein domain"/>
    <property type="match status" value="2"/>
</dbReference>
<dbReference type="HOGENOM" id="CLU_038034_13_3_7"/>
<feature type="domain" description="Fe/B12 periplasmic-binding" evidence="1">
    <location>
        <begin position="37"/>
        <end position="296"/>
    </location>
</feature>
<organism evidence="2 3">
    <name type="scientific">Helicobacter mustelae (strain ATCC 43772 / CCUG 25715 / CIP 103759 / LMG 18044 / NCTC 12198 / R85-136P)</name>
    <name type="common">Campylobacter mustelae</name>
    <dbReference type="NCBI Taxonomy" id="679897"/>
    <lineage>
        <taxon>Bacteria</taxon>
        <taxon>Pseudomonadati</taxon>
        <taxon>Campylobacterota</taxon>
        <taxon>Epsilonproteobacteria</taxon>
        <taxon>Campylobacterales</taxon>
        <taxon>Helicobacteraceae</taxon>
        <taxon>Helicobacter</taxon>
    </lineage>
</organism>
<dbReference type="SUPFAM" id="SSF53807">
    <property type="entry name" value="Helical backbone' metal receptor"/>
    <property type="match status" value="1"/>
</dbReference>
<dbReference type="PANTHER" id="PTHR30535">
    <property type="entry name" value="VITAMIN B12-BINDING PROTEIN"/>
    <property type="match status" value="1"/>
</dbReference>
<dbReference type="eggNOG" id="COG0614">
    <property type="taxonomic scope" value="Bacteria"/>
</dbReference>
<dbReference type="InterPro" id="IPR050902">
    <property type="entry name" value="ABC_Transporter_SBP"/>
</dbReference>
<reference evidence="2 3" key="1">
    <citation type="journal article" date="2010" name="BMC Genomics">
        <title>Comparative genomics and proteomics of Helicobacter mustelae, an ulcerogenic and carcinogenic gastric pathogen.</title>
        <authorList>
            <person name="O'Toole P.W."/>
            <person name="Snelling W.J."/>
            <person name="Canchaya C."/>
            <person name="Forde B.M."/>
            <person name="Hardie K.R."/>
            <person name="Josenhans C."/>
            <person name="Graham R.L.J."/>
            <person name="McMullan G."/>
            <person name="Parkhill J."/>
            <person name="Belda E."/>
            <person name="Bentley S.D."/>
        </authorList>
    </citation>
    <scope>NUCLEOTIDE SEQUENCE [LARGE SCALE GENOMIC DNA]</scope>
    <source>
        <strain evidence="3">ATCC 43772 / LMG 18044 / NCTC 12198 / 12198</strain>
    </source>
</reference>
<dbReference type="EMBL" id="FN555004">
    <property type="protein sequence ID" value="CBG39565.1"/>
    <property type="molecule type" value="Genomic_DNA"/>
</dbReference>
<evidence type="ECO:0000313" key="2">
    <source>
        <dbReference type="EMBL" id="CBG39565.1"/>
    </source>
</evidence>
<sequence>MKKMFFMLLGVVFLSSGAFGIEYEDYFGKHQLPQIPKKVIYLSAHIEAPAMLEVWDKVVGISDYALRDDLVRRTAPLDKIEKFPTDHYAAIDVERLKKMGVDLVITYPANLQAIEFAQRFGIHFLALRTESIKALFQDLRTQAKIFGKEELAEKKIAMMQGTLDMIQKRLAGVKKEKRVVEMFLRPNHVSGKNGMDSSILASAKVDNIGNKYVSQPRGEINIENIVRENPDVIFLWWLSPYSPQDIMKIPQLKNVSAIKNKQVFKLPNIDITGPRTPLISLFVAMHAYPKYFSDINYTKYVQDYEKKMFHINP</sequence>
<keyword evidence="3" id="KW-1185">Reference proteome</keyword>
<dbReference type="PANTHER" id="PTHR30535:SF33">
    <property type="entry name" value="PERIPLASMIC BINDING PROTEIN"/>
    <property type="match status" value="1"/>
</dbReference>
<dbReference type="Proteomes" id="UP000001522">
    <property type="component" value="Chromosome"/>
</dbReference>
<evidence type="ECO:0000259" key="1">
    <source>
        <dbReference type="PROSITE" id="PS50983"/>
    </source>
</evidence>